<dbReference type="InterPro" id="IPR003142">
    <property type="entry name" value="BPL_C"/>
</dbReference>
<dbReference type="Proteomes" id="UP000051269">
    <property type="component" value="Unassembled WGS sequence"/>
</dbReference>
<evidence type="ECO:0000313" key="2">
    <source>
        <dbReference type="EMBL" id="KRO62723.1"/>
    </source>
</evidence>
<reference evidence="2 3" key="1">
    <citation type="submission" date="2015-10" db="EMBL/GenBank/DDBJ databases">
        <title>Metagenome-Assembled Genomes uncover a global brackish microbiome.</title>
        <authorList>
            <person name="Hugerth L.W."/>
            <person name="Larsson J."/>
            <person name="Alneberg J."/>
            <person name="Lindh M.V."/>
            <person name="Legrand C."/>
            <person name="Pinhassi J."/>
            <person name="Andersson A.F."/>
        </authorList>
    </citation>
    <scope>NUCLEOTIDE SEQUENCE [LARGE SCALE GENOMIC DNA]</scope>
    <source>
        <strain evidence="2">BACL18 MAG-120507-bin52</strain>
    </source>
</reference>
<feature type="domain" description="Biotin protein ligase C-terminal" evidence="1">
    <location>
        <begin position="37"/>
        <end position="73"/>
    </location>
</feature>
<accession>A0A0R2RR84</accession>
<dbReference type="AlphaFoldDB" id="A0A0R2RR84"/>
<name>A0A0R2RR84_9BACT</name>
<evidence type="ECO:0000259" key="1">
    <source>
        <dbReference type="Pfam" id="PF02237"/>
    </source>
</evidence>
<organism evidence="2 3">
    <name type="scientific">Verrucomicrobia subdivision 6 bacterium BACL9 MAG-120507-bin52</name>
    <dbReference type="NCBI Taxonomy" id="1655590"/>
    <lineage>
        <taxon>Bacteria</taxon>
        <taxon>Pseudomonadati</taxon>
        <taxon>Verrucomicrobiota</taxon>
        <taxon>Verrucomicrobiia</taxon>
        <taxon>Verrucomicrobiales</taxon>
        <taxon>Verrucomicrobia subdivision 6</taxon>
    </lineage>
</organism>
<dbReference type="Pfam" id="PF02237">
    <property type="entry name" value="BPL_C"/>
    <property type="match status" value="1"/>
</dbReference>
<dbReference type="SUPFAM" id="SSF50037">
    <property type="entry name" value="C-terminal domain of transcriptional repressors"/>
    <property type="match status" value="1"/>
</dbReference>
<evidence type="ECO:0000313" key="3">
    <source>
        <dbReference type="Proteomes" id="UP000051269"/>
    </source>
</evidence>
<proteinExistence type="predicted"/>
<dbReference type="EMBL" id="LIBO01000040">
    <property type="protein sequence ID" value="KRO62723.1"/>
    <property type="molecule type" value="Genomic_DNA"/>
</dbReference>
<dbReference type="InterPro" id="IPR008988">
    <property type="entry name" value="Transcriptional_repressor_C"/>
</dbReference>
<protein>
    <recommendedName>
        <fullName evidence="1">Biotin protein ligase C-terminal domain-containing protein</fullName>
    </recommendedName>
</protein>
<dbReference type="Gene3D" id="2.30.30.100">
    <property type="match status" value="1"/>
</dbReference>
<comment type="caution">
    <text evidence="2">The sequence shown here is derived from an EMBL/GenBank/DDBJ whole genome shotgun (WGS) entry which is preliminary data.</text>
</comment>
<sequence>MLAAFLENLTRRLDQPAPEAMEDWRQSCLQLGRTLSVRVGTTLLSGTAESLDDAGHLHLRLPNGSLKKIASGETDFPA</sequence>
<gene>
    <name evidence="2" type="ORF">ABR82_00080</name>
</gene>